<evidence type="ECO:0000256" key="4">
    <source>
        <dbReference type="ARBA" id="ARBA00010429"/>
    </source>
</evidence>
<dbReference type="EMBL" id="CP011451">
    <property type="protein sequence ID" value="AKH36608.1"/>
    <property type="molecule type" value="Genomic_DNA"/>
</dbReference>
<dbReference type="EMBL" id="VNHT01000034">
    <property type="protein sequence ID" value="TYP86070.1"/>
    <property type="molecule type" value="Genomic_DNA"/>
</dbReference>
<dbReference type="OrthoDB" id="3189055at2"/>
<dbReference type="SUPFAM" id="SSF55124">
    <property type="entry name" value="Nitrite/Sulfite reductase N-terminal domain-like"/>
    <property type="match status" value="2"/>
</dbReference>
<dbReference type="InterPro" id="IPR005117">
    <property type="entry name" value="NiRdtase/SiRdtase_haem-b_fer"/>
</dbReference>
<comment type="function">
    <text evidence="15">Component of the sulfite reductase complex that catalyzes the 6-electron reduction of sulfite to sulfide. This is one of several activities required for the biosynthesis of L-cysteine from sulfate.</text>
</comment>
<reference evidence="20 22" key="3">
    <citation type="submission" date="2019-07" db="EMBL/GenBank/DDBJ databases">
        <title>Active sludge and wastewater microbial communities from Klosterneuburg, Austria.</title>
        <authorList>
            <person name="Wagner M."/>
        </authorList>
    </citation>
    <scope>NUCLEOTIDE SEQUENCE [LARGE SCALE GENOMIC DNA]</scope>
    <source>
        <strain evidence="20 22">Nm2</strain>
    </source>
</reference>
<evidence type="ECO:0000313" key="19">
    <source>
        <dbReference type="EMBL" id="AKH36608.1"/>
    </source>
</evidence>
<evidence type="ECO:0000313" key="21">
    <source>
        <dbReference type="Proteomes" id="UP000034156"/>
    </source>
</evidence>
<evidence type="ECO:0000256" key="5">
    <source>
        <dbReference type="ARBA" id="ARBA00012604"/>
    </source>
</evidence>
<keyword evidence="11" id="KW-0408">Iron</keyword>
<dbReference type="Pfam" id="PF03460">
    <property type="entry name" value="NIR_SIR_ferr"/>
    <property type="match status" value="2"/>
</dbReference>
<dbReference type="FunFam" id="3.30.413.10:FF:000003">
    <property type="entry name" value="Sulfite reductase [NADPH] hemoprotein beta-component"/>
    <property type="match status" value="1"/>
</dbReference>
<feature type="domain" description="Nitrite/Sulfite reductase ferredoxin-like" evidence="18">
    <location>
        <begin position="69"/>
        <end position="123"/>
    </location>
</feature>
<dbReference type="EC" id="1.8.1.2" evidence="5"/>
<evidence type="ECO:0000259" key="18">
    <source>
        <dbReference type="Pfam" id="PF03460"/>
    </source>
</evidence>
<reference evidence="19 21" key="2">
    <citation type="journal article" date="2016" name="Genome Announc.">
        <title>Genome Sequence of Nitrosomonas communis Strain Nm2, a Mesophilic Ammonia-Oxidizing Bacterium Isolated from Mediterranean Soil.</title>
        <authorList>
            <person name="Kozlowski J.A."/>
            <person name="Kits K.D."/>
            <person name="Stein L.Y."/>
        </authorList>
    </citation>
    <scope>NUCLEOTIDE SEQUENCE [LARGE SCALE GENOMIC DNA]</scope>
    <source>
        <strain evidence="19 21">Nm2</strain>
    </source>
</reference>
<dbReference type="GO" id="GO:0020037">
    <property type="term" value="F:heme binding"/>
    <property type="evidence" value="ECO:0007669"/>
    <property type="project" value="InterPro"/>
</dbReference>
<dbReference type="InterPro" id="IPR006067">
    <property type="entry name" value="NO2/SO3_Rdtase_4Fe4S_dom"/>
</dbReference>
<dbReference type="GO" id="GO:0050311">
    <property type="term" value="F:sulfite reductase (ferredoxin) activity"/>
    <property type="evidence" value="ECO:0007669"/>
    <property type="project" value="TreeGrafter"/>
</dbReference>
<dbReference type="InterPro" id="IPR045854">
    <property type="entry name" value="NO2/SO3_Rdtase_4Fe4S_sf"/>
</dbReference>
<dbReference type="KEGG" id="nco:AAW31_00260"/>
<evidence type="ECO:0000256" key="10">
    <source>
        <dbReference type="ARBA" id="ARBA00023002"/>
    </source>
</evidence>
<evidence type="ECO:0000256" key="11">
    <source>
        <dbReference type="ARBA" id="ARBA00023004"/>
    </source>
</evidence>
<dbReference type="PATRIC" id="fig|44574.3.peg.67"/>
<evidence type="ECO:0000256" key="14">
    <source>
        <dbReference type="ARBA" id="ARBA00052219"/>
    </source>
</evidence>
<dbReference type="PANTHER" id="PTHR11493">
    <property type="entry name" value="SULFITE REDUCTASE [NADPH] SUBUNIT BETA-RELATED"/>
    <property type="match status" value="1"/>
</dbReference>
<organism evidence="19 21">
    <name type="scientific">Nitrosomonas communis</name>
    <dbReference type="NCBI Taxonomy" id="44574"/>
    <lineage>
        <taxon>Bacteria</taxon>
        <taxon>Pseudomonadati</taxon>
        <taxon>Pseudomonadota</taxon>
        <taxon>Betaproteobacteria</taxon>
        <taxon>Nitrosomonadales</taxon>
        <taxon>Nitrosomonadaceae</taxon>
        <taxon>Nitrosomonas</taxon>
    </lineage>
</organism>
<keyword evidence="7" id="KW-0349">Heme</keyword>
<dbReference type="Pfam" id="PF01077">
    <property type="entry name" value="NIR_SIR"/>
    <property type="match status" value="1"/>
</dbReference>
<keyword evidence="10" id="KW-0560">Oxidoreductase</keyword>
<dbReference type="InterPro" id="IPR006066">
    <property type="entry name" value="NO2/SO3_Rdtase_FeS/sirohaem_BS"/>
</dbReference>
<dbReference type="PROSITE" id="PS00365">
    <property type="entry name" value="NIR_SIR"/>
    <property type="match status" value="1"/>
</dbReference>
<keyword evidence="8" id="KW-0479">Metal-binding</keyword>
<dbReference type="GO" id="GO:0000103">
    <property type="term" value="P:sulfate assimilation"/>
    <property type="evidence" value="ECO:0007669"/>
    <property type="project" value="TreeGrafter"/>
</dbReference>
<dbReference type="PANTHER" id="PTHR11493:SF47">
    <property type="entry name" value="SULFITE REDUCTASE [NADPH] SUBUNIT BETA"/>
    <property type="match status" value="1"/>
</dbReference>
<dbReference type="InterPro" id="IPR036136">
    <property type="entry name" value="Nit/Sulf_reduc_fer-like_dom_sf"/>
</dbReference>
<keyword evidence="13" id="KW-0198">Cysteine biosynthesis</keyword>
<evidence type="ECO:0000256" key="3">
    <source>
        <dbReference type="ARBA" id="ARBA00004774"/>
    </source>
</evidence>
<reference evidence="21" key="1">
    <citation type="submission" date="2015-05" db="EMBL/GenBank/DDBJ databases">
        <title>Draft genome of Nitrosomonas communis strain Nm2.</title>
        <authorList>
            <person name="Kozlowski J.A."/>
            <person name="Kits K.D."/>
            <person name="Stein L.Y."/>
        </authorList>
    </citation>
    <scope>NUCLEOTIDE SEQUENCE [LARGE SCALE GENOMIC DNA]</scope>
    <source>
        <strain evidence="21">Nm2</strain>
    </source>
</reference>
<evidence type="ECO:0000256" key="7">
    <source>
        <dbReference type="ARBA" id="ARBA00022617"/>
    </source>
</evidence>
<protein>
    <recommendedName>
        <fullName evidence="5">assimilatory sulfite reductase (NADPH)</fullName>
        <ecNumber evidence="5">1.8.1.2</ecNumber>
    </recommendedName>
</protein>
<evidence type="ECO:0000259" key="17">
    <source>
        <dbReference type="Pfam" id="PF01077"/>
    </source>
</evidence>
<keyword evidence="6" id="KW-0004">4Fe-4S</keyword>
<dbReference type="GO" id="GO:0046872">
    <property type="term" value="F:metal ion binding"/>
    <property type="evidence" value="ECO:0007669"/>
    <property type="project" value="UniProtKB-KW"/>
</dbReference>
<comment type="subunit">
    <text evidence="16">Alpha(8)-beta(8). The alpha component is a flavoprotein, the beta component is a hemoprotein.</text>
</comment>
<keyword evidence="12" id="KW-0411">Iron-sulfur</keyword>
<evidence type="ECO:0000313" key="20">
    <source>
        <dbReference type="EMBL" id="TYP86070.1"/>
    </source>
</evidence>
<keyword evidence="9" id="KW-0521">NADP</keyword>
<dbReference type="GO" id="GO:0051539">
    <property type="term" value="F:4 iron, 4 sulfur cluster binding"/>
    <property type="evidence" value="ECO:0007669"/>
    <property type="project" value="UniProtKB-KW"/>
</dbReference>
<dbReference type="NCBIfam" id="NF010029">
    <property type="entry name" value="PRK13504.1"/>
    <property type="match status" value="1"/>
</dbReference>
<dbReference type="Proteomes" id="UP000034156">
    <property type="component" value="Chromosome"/>
</dbReference>
<evidence type="ECO:0000256" key="12">
    <source>
        <dbReference type="ARBA" id="ARBA00023014"/>
    </source>
</evidence>
<comment type="pathway">
    <text evidence="3">Sulfur metabolism; hydrogen sulfide biosynthesis; hydrogen sulfide from sulfite (NADPH route): step 1/1.</text>
</comment>
<gene>
    <name evidence="19" type="ORF">AAW31_00260</name>
    <name evidence="20" type="ORF">BCL69_103428</name>
</gene>
<dbReference type="GO" id="GO:0019344">
    <property type="term" value="P:cysteine biosynthetic process"/>
    <property type="evidence" value="ECO:0007669"/>
    <property type="project" value="UniProtKB-KW"/>
</dbReference>
<dbReference type="SUPFAM" id="SSF56014">
    <property type="entry name" value="Nitrite and sulphite reductase 4Fe-4S domain-like"/>
    <property type="match status" value="2"/>
</dbReference>
<sequence length="558" mass="62689">MTEQNLSPVEHLKTRSRGLRGTLAEGLKNQLTGQLSADDQQLVKHHGIYQQDDRDRRSERETKKLEPAYSFMIRLRLPGGDITPQQWLGLQPLLHENTTGILKITTRQTIQVHGVVKSKLKPTLQWFNKYGLDTIATCGDVNRNVMAGSHPATSAFHEEVHAFAVKISEYLRPKTKAYTEVWLDGERLDENAESEPDPLYQNRYLPRKFKVGIAIPPHNEIDIFTQDVGLIAIEENGSLAGFNVTVGGGLGCTHGNPVTYPRLADMLGFIKPDQVLDTVWQIAAVQRDNGNRSDRRQARVKYTIDHMGLEAFKADLESRLEFTLAAPRSFAFNSRADYYGWLQDHKNRWHYTLFIENGRVVDTPEYRAKSALDAIAASNLCKFRLTGNQNIMLLNVAAEDKAAIDTILESHGIIKTQAALMPIRTHAIACVALPTCPLALAEGQRYLPELLSKVEMLLEKYALTQDEISIRMTGCPNGCGRPYVAEIGMVGRSVGHYDLRLGGDRLGYRLNTVYKEGLDESSILSTLDSLLAVYARERMEDETFGDYCQRQLFAQTAR</sequence>
<name>A0A0F7KBW0_9PROT</name>
<dbReference type="AlphaFoldDB" id="A0A0F7KBW0"/>
<comment type="catalytic activity">
    <reaction evidence="14">
        <text>hydrogen sulfide + 3 NADP(+) + 3 H2O = sulfite + 3 NADPH + 4 H(+)</text>
        <dbReference type="Rhea" id="RHEA:13801"/>
        <dbReference type="ChEBI" id="CHEBI:15377"/>
        <dbReference type="ChEBI" id="CHEBI:15378"/>
        <dbReference type="ChEBI" id="CHEBI:17359"/>
        <dbReference type="ChEBI" id="CHEBI:29919"/>
        <dbReference type="ChEBI" id="CHEBI:57783"/>
        <dbReference type="ChEBI" id="CHEBI:58349"/>
        <dbReference type="EC" id="1.8.1.2"/>
    </reaction>
</comment>
<keyword evidence="13" id="KW-0028">Amino-acid biosynthesis</keyword>
<evidence type="ECO:0000256" key="15">
    <source>
        <dbReference type="ARBA" id="ARBA00057160"/>
    </source>
</evidence>
<evidence type="ECO:0000256" key="8">
    <source>
        <dbReference type="ARBA" id="ARBA00022723"/>
    </source>
</evidence>
<evidence type="ECO:0000256" key="6">
    <source>
        <dbReference type="ARBA" id="ARBA00022485"/>
    </source>
</evidence>
<feature type="domain" description="Nitrite/Sulfite reductase ferredoxin-like" evidence="18">
    <location>
        <begin position="345"/>
        <end position="409"/>
    </location>
</feature>
<dbReference type="GO" id="GO:0004783">
    <property type="term" value="F:sulfite reductase (NADPH) activity"/>
    <property type="evidence" value="ECO:0007669"/>
    <property type="project" value="UniProtKB-EC"/>
</dbReference>
<evidence type="ECO:0000256" key="13">
    <source>
        <dbReference type="ARBA" id="ARBA00023192"/>
    </source>
</evidence>
<keyword evidence="21" id="KW-1185">Reference proteome</keyword>
<dbReference type="RefSeq" id="WP_046848711.1">
    <property type="nucleotide sequence ID" value="NZ_CP011451.1"/>
</dbReference>
<evidence type="ECO:0000256" key="16">
    <source>
        <dbReference type="ARBA" id="ARBA00062253"/>
    </source>
</evidence>
<dbReference type="Proteomes" id="UP000324176">
    <property type="component" value="Unassembled WGS sequence"/>
</dbReference>
<feature type="domain" description="Nitrite/sulphite reductase 4Fe-4S" evidence="17">
    <location>
        <begin position="171"/>
        <end position="321"/>
    </location>
</feature>
<evidence type="ECO:0000256" key="9">
    <source>
        <dbReference type="ARBA" id="ARBA00022857"/>
    </source>
</evidence>
<dbReference type="GO" id="GO:0009337">
    <property type="term" value="C:sulfite reductase complex (NADPH)"/>
    <property type="evidence" value="ECO:0007669"/>
    <property type="project" value="TreeGrafter"/>
</dbReference>
<comment type="cofactor">
    <cofactor evidence="2">
        <name>[4Fe-4S] cluster</name>
        <dbReference type="ChEBI" id="CHEBI:49883"/>
    </cofactor>
</comment>
<comment type="cofactor">
    <cofactor evidence="1">
        <name>siroheme</name>
        <dbReference type="ChEBI" id="CHEBI:60052"/>
    </cofactor>
</comment>
<proteinExistence type="inferred from homology"/>
<evidence type="ECO:0000256" key="1">
    <source>
        <dbReference type="ARBA" id="ARBA00001929"/>
    </source>
</evidence>
<evidence type="ECO:0000256" key="2">
    <source>
        <dbReference type="ARBA" id="ARBA00001966"/>
    </source>
</evidence>
<dbReference type="Gene3D" id="3.30.413.10">
    <property type="entry name" value="Sulfite Reductase Hemoprotein, domain 1"/>
    <property type="match status" value="2"/>
</dbReference>
<dbReference type="PRINTS" id="PR00397">
    <property type="entry name" value="SIROHAEM"/>
</dbReference>
<accession>A0A0F7KBW0</accession>
<dbReference type="InterPro" id="IPR045169">
    <property type="entry name" value="NO2/SO3_Rdtase_4Fe4S_prot"/>
</dbReference>
<comment type="similarity">
    <text evidence="4">Belongs to the nitrite and sulfite reductase 4Fe-4S domain family.</text>
</comment>
<evidence type="ECO:0000313" key="22">
    <source>
        <dbReference type="Proteomes" id="UP000324176"/>
    </source>
</evidence>